<gene>
    <name evidence="2" type="ORF">GCM10022383_18920</name>
</gene>
<organism evidence="2 3">
    <name type="scientific">Microbacterium soli</name>
    <dbReference type="NCBI Taxonomy" id="446075"/>
    <lineage>
        <taxon>Bacteria</taxon>
        <taxon>Bacillati</taxon>
        <taxon>Actinomycetota</taxon>
        <taxon>Actinomycetes</taxon>
        <taxon>Micrococcales</taxon>
        <taxon>Microbacteriaceae</taxon>
        <taxon>Microbacterium</taxon>
    </lineage>
</organism>
<evidence type="ECO:0000313" key="2">
    <source>
        <dbReference type="EMBL" id="GAA3941368.1"/>
    </source>
</evidence>
<dbReference type="Proteomes" id="UP001501591">
    <property type="component" value="Unassembled WGS sequence"/>
</dbReference>
<protein>
    <recommendedName>
        <fullName evidence="1">Cupin type-2 domain-containing protein</fullName>
    </recommendedName>
</protein>
<dbReference type="RefSeq" id="WP_344819313.1">
    <property type="nucleotide sequence ID" value="NZ_BAABCP010000001.1"/>
</dbReference>
<dbReference type="InterPro" id="IPR011051">
    <property type="entry name" value="RmlC_Cupin_sf"/>
</dbReference>
<name>A0ABP7NBL4_9MICO</name>
<evidence type="ECO:0000313" key="3">
    <source>
        <dbReference type="Proteomes" id="UP001501591"/>
    </source>
</evidence>
<dbReference type="Pfam" id="PF07883">
    <property type="entry name" value="Cupin_2"/>
    <property type="match status" value="1"/>
</dbReference>
<keyword evidence="3" id="KW-1185">Reference proteome</keyword>
<comment type="caution">
    <text evidence="2">The sequence shown here is derived from an EMBL/GenBank/DDBJ whole genome shotgun (WGS) entry which is preliminary data.</text>
</comment>
<reference evidence="3" key="1">
    <citation type="journal article" date="2019" name="Int. J. Syst. Evol. Microbiol.">
        <title>The Global Catalogue of Microorganisms (GCM) 10K type strain sequencing project: providing services to taxonomists for standard genome sequencing and annotation.</title>
        <authorList>
            <consortium name="The Broad Institute Genomics Platform"/>
            <consortium name="The Broad Institute Genome Sequencing Center for Infectious Disease"/>
            <person name="Wu L."/>
            <person name="Ma J."/>
        </authorList>
    </citation>
    <scope>NUCLEOTIDE SEQUENCE [LARGE SCALE GENOMIC DNA]</scope>
    <source>
        <strain evidence="3">JCM 17024</strain>
    </source>
</reference>
<dbReference type="InterPro" id="IPR013096">
    <property type="entry name" value="Cupin_2"/>
</dbReference>
<evidence type="ECO:0000259" key="1">
    <source>
        <dbReference type="Pfam" id="PF07883"/>
    </source>
</evidence>
<accession>A0ABP7NBL4</accession>
<proteinExistence type="predicted"/>
<dbReference type="SUPFAM" id="SSF51182">
    <property type="entry name" value="RmlC-like cupins"/>
    <property type="match status" value="1"/>
</dbReference>
<sequence>MSFVTSHQLLAASAADVVAAHPVEAGRVRPHRTLDGDGFKIRTLVMDSGAVLREHRAPVPILVNVVSGRILFRVAGVEYDLTAGGAIQVTASEPHELEALEPSHALLTLMG</sequence>
<dbReference type="Gene3D" id="2.60.120.10">
    <property type="entry name" value="Jelly Rolls"/>
    <property type="match status" value="1"/>
</dbReference>
<dbReference type="InterPro" id="IPR014710">
    <property type="entry name" value="RmlC-like_jellyroll"/>
</dbReference>
<dbReference type="EMBL" id="BAABCP010000001">
    <property type="protein sequence ID" value="GAA3941368.1"/>
    <property type="molecule type" value="Genomic_DNA"/>
</dbReference>
<feature type="domain" description="Cupin type-2" evidence="1">
    <location>
        <begin position="46"/>
        <end position="103"/>
    </location>
</feature>